<dbReference type="PROSITE" id="PS00211">
    <property type="entry name" value="ABC_TRANSPORTER_1"/>
    <property type="match status" value="2"/>
</dbReference>
<dbReference type="InterPro" id="IPR050107">
    <property type="entry name" value="ABC_carbohydrate_import_ATPase"/>
</dbReference>
<dbReference type="InterPro" id="IPR003593">
    <property type="entry name" value="AAA+_ATPase"/>
</dbReference>
<dbReference type="InterPro" id="IPR017871">
    <property type="entry name" value="ABC_transporter-like_CS"/>
</dbReference>
<evidence type="ECO:0000313" key="13">
    <source>
        <dbReference type="Proteomes" id="UP000669239"/>
    </source>
</evidence>
<dbReference type="GO" id="GO:0005524">
    <property type="term" value="F:ATP binding"/>
    <property type="evidence" value="ECO:0007669"/>
    <property type="project" value="UniProtKB-KW"/>
</dbReference>
<keyword evidence="6" id="KW-0547">Nucleotide-binding</keyword>
<evidence type="ECO:0000256" key="5">
    <source>
        <dbReference type="ARBA" id="ARBA00022737"/>
    </source>
</evidence>
<dbReference type="AlphaFoldDB" id="A0AAW5BTM6"/>
<sequence length="493" mass="54993">MSVLETKNISKQYPGTLALNHINVSFDSGRVHAFVGKNGSGKSTLLKVFSGAISPTSGEFFLDGKEMRFNSPKNAFEKGIATVYQDLSLVPGLNVAENILLGRMPMKHGMINWKEGQRIAKDILDELQLDIPVDILVKDLSAGNKQMVEIAKAMSFHPKVLQLDEPTSALAKHETQALFAMLRRLKEKDVIIIYVSHKLHELWEIADTCTVLRDGKLIGTENMDKLERKDVIRMMFGSVEIKKRPEDLKPGNKVVLQVNNLSRKDKFTDISFSLKEGEVLGIAGMLGSGRTELLRGIFGADRYDSGEIIMFGEKIKKATPQLMKKRGLAMIQENRTSEGLVMVHTIKQNICMASTDLISKGIFVKKSLEKEFAQHQIQDLQIKVSSPDDPITSLSGGNAQKVVVGNWLNTNPKIMFFDEPSKGIDVSAKQQIFQIIWDEARKGISSIMVSTELEELLEVCHRIIIMHEGRLVGEISEQDIGHLGIDDLYAMCM</sequence>
<keyword evidence="5" id="KW-0677">Repeat</keyword>
<feature type="domain" description="ABC transporter" evidence="10">
    <location>
        <begin position="243"/>
        <end position="493"/>
    </location>
</feature>
<dbReference type="EMBL" id="JAKNGE010000017">
    <property type="protein sequence ID" value="MCG4746628.1"/>
    <property type="molecule type" value="Genomic_DNA"/>
</dbReference>
<proteinExistence type="predicted"/>
<accession>A0AAW5BTM6</accession>
<dbReference type="Gene3D" id="3.40.50.300">
    <property type="entry name" value="P-loop containing nucleotide triphosphate hydrolases"/>
    <property type="match status" value="2"/>
</dbReference>
<dbReference type="InterPro" id="IPR027417">
    <property type="entry name" value="P-loop_NTPase"/>
</dbReference>
<evidence type="ECO:0000256" key="8">
    <source>
        <dbReference type="ARBA" id="ARBA00022967"/>
    </source>
</evidence>
<reference evidence="11" key="3">
    <citation type="submission" date="2022-01" db="EMBL/GenBank/DDBJ databases">
        <title>Collection of gut derived symbiotic bacterial strains cultured from healthy donors.</title>
        <authorList>
            <person name="Lin H."/>
            <person name="Kohout C."/>
            <person name="Waligurski E."/>
            <person name="Pamer E.G."/>
        </authorList>
    </citation>
    <scope>NUCLEOTIDE SEQUENCE</scope>
    <source>
        <strain evidence="11">DFI.6.55</strain>
    </source>
</reference>
<evidence type="ECO:0000256" key="2">
    <source>
        <dbReference type="ARBA" id="ARBA00022448"/>
    </source>
</evidence>
<dbReference type="CDD" id="cd03215">
    <property type="entry name" value="ABC_Carb_Monos_II"/>
    <property type="match status" value="1"/>
</dbReference>
<dbReference type="PROSITE" id="PS50893">
    <property type="entry name" value="ABC_TRANSPORTER_2"/>
    <property type="match status" value="2"/>
</dbReference>
<dbReference type="CDD" id="cd03216">
    <property type="entry name" value="ABC_Carb_Monos_I"/>
    <property type="match status" value="1"/>
</dbReference>
<dbReference type="Proteomes" id="UP000669239">
    <property type="component" value="Unassembled WGS sequence"/>
</dbReference>
<dbReference type="SUPFAM" id="SSF52540">
    <property type="entry name" value="P-loop containing nucleoside triphosphate hydrolases"/>
    <property type="match status" value="2"/>
</dbReference>
<evidence type="ECO:0000256" key="1">
    <source>
        <dbReference type="ARBA" id="ARBA00004202"/>
    </source>
</evidence>
<dbReference type="Proteomes" id="UP001299608">
    <property type="component" value="Unassembled WGS sequence"/>
</dbReference>
<reference evidence="12" key="2">
    <citation type="submission" date="2020-02" db="EMBL/GenBank/DDBJ databases">
        <authorList>
            <person name="Littmann E."/>
            <person name="Sorbara M."/>
        </authorList>
    </citation>
    <scope>NUCLEOTIDE SEQUENCE</scope>
    <source>
        <strain evidence="12">MSK.1.17</strain>
    </source>
</reference>
<evidence type="ECO:0000256" key="7">
    <source>
        <dbReference type="ARBA" id="ARBA00022840"/>
    </source>
</evidence>
<comment type="caution">
    <text evidence="11">The sequence shown here is derived from an EMBL/GenBank/DDBJ whole genome shotgun (WGS) entry which is preliminary data.</text>
</comment>
<gene>
    <name evidence="12" type="ORF">G5B36_10780</name>
    <name evidence="11" type="ORF">L0N08_14495</name>
</gene>
<evidence type="ECO:0000313" key="14">
    <source>
        <dbReference type="Proteomes" id="UP001299608"/>
    </source>
</evidence>
<keyword evidence="13" id="KW-1185">Reference proteome</keyword>
<keyword evidence="9" id="KW-0472">Membrane</keyword>
<dbReference type="PANTHER" id="PTHR43790:SF3">
    <property type="entry name" value="D-ALLOSE IMPORT ATP-BINDING PROTEIN ALSA-RELATED"/>
    <property type="match status" value="1"/>
</dbReference>
<keyword evidence="8" id="KW-1278">Translocase</keyword>
<keyword evidence="4" id="KW-0762">Sugar transport</keyword>
<protein>
    <submittedName>
        <fullName evidence="11">Sugar ABC transporter ATP-binding protein</fullName>
    </submittedName>
</protein>
<reference evidence="12 13" key="1">
    <citation type="journal article" date="2020" name="Cell Host Microbe">
        <title>Functional and Genomic Variation between Human-Derived Isolates of Lachnospiraceae Reveals Inter- and Intra-Species Diversity.</title>
        <authorList>
            <person name="Sorbara M.T."/>
            <person name="Littmann E.R."/>
            <person name="Fontana E."/>
            <person name="Moody T.U."/>
            <person name="Kohout C.E."/>
            <person name="Gjonbalaj M."/>
            <person name="Eaton V."/>
            <person name="Seok R."/>
            <person name="Leiner I.M."/>
            <person name="Pamer E.G."/>
        </authorList>
    </citation>
    <scope>NUCLEOTIDE SEQUENCE [LARGE SCALE GENOMIC DNA]</scope>
    <source>
        <strain evidence="12 13">MSK.1.17</strain>
    </source>
</reference>
<dbReference type="FunFam" id="3.40.50.300:FF:000127">
    <property type="entry name" value="Ribose import ATP-binding protein RbsA"/>
    <property type="match status" value="1"/>
</dbReference>
<dbReference type="GO" id="GO:0016887">
    <property type="term" value="F:ATP hydrolysis activity"/>
    <property type="evidence" value="ECO:0007669"/>
    <property type="project" value="InterPro"/>
</dbReference>
<evidence type="ECO:0000256" key="4">
    <source>
        <dbReference type="ARBA" id="ARBA00022597"/>
    </source>
</evidence>
<keyword evidence="3" id="KW-1003">Cell membrane</keyword>
<evidence type="ECO:0000256" key="9">
    <source>
        <dbReference type="ARBA" id="ARBA00023136"/>
    </source>
</evidence>
<keyword evidence="2" id="KW-0813">Transport</keyword>
<organism evidence="11 14">
    <name type="scientific">Enterocloster aldenensis</name>
    <dbReference type="NCBI Taxonomy" id="358742"/>
    <lineage>
        <taxon>Bacteria</taxon>
        <taxon>Bacillati</taxon>
        <taxon>Bacillota</taxon>
        <taxon>Clostridia</taxon>
        <taxon>Lachnospirales</taxon>
        <taxon>Lachnospiraceae</taxon>
        <taxon>Enterocloster</taxon>
    </lineage>
</organism>
<evidence type="ECO:0000256" key="3">
    <source>
        <dbReference type="ARBA" id="ARBA00022475"/>
    </source>
</evidence>
<keyword evidence="7 11" id="KW-0067">ATP-binding</keyword>
<dbReference type="Pfam" id="PF00005">
    <property type="entry name" value="ABC_tran"/>
    <property type="match status" value="2"/>
</dbReference>
<evidence type="ECO:0000313" key="11">
    <source>
        <dbReference type="EMBL" id="MCG4746628.1"/>
    </source>
</evidence>
<feature type="domain" description="ABC transporter" evidence="10">
    <location>
        <begin position="4"/>
        <end position="239"/>
    </location>
</feature>
<comment type="subcellular location">
    <subcellularLocation>
        <location evidence="1">Cell membrane</location>
        <topology evidence="1">Peripheral membrane protein</topology>
    </subcellularLocation>
</comment>
<evidence type="ECO:0000313" key="12">
    <source>
        <dbReference type="EMBL" id="NSJ49183.1"/>
    </source>
</evidence>
<dbReference type="GO" id="GO:0005886">
    <property type="term" value="C:plasma membrane"/>
    <property type="evidence" value="ECO:0007669"/>
    <property type="project" value="UniProtKB-SubCell"/>
</dbReference>
<dbReference type="SMART" id="SM00382">
    <property type="entry name" value="AAA"/>
    <property type="match status" value="2"/>
</dbReference>
<evidence type="ECO:0000256" key="6">
    <source>
        <dbReference type="ARBA" id="ARBA00022741"/>
    </source>
</evidence>
<dbReference type="PANTHER" id="PTHR43790">
    <property type="entry name" value="CARBOHYDRATE TRANSPORT ATP-BINDING PROTEIN MG119-RELATED"/>
    <property type="match status" value="1"/>
</dbReference>
<dbReference type="RefSeq" id="WP_165641848.1">
    <property type="nucleotide sequence ID" value="NZ_JAAITT010000013.1"/>
</dbReference>
<name>A0AAW5BTM6_9FIRM</name>
<dbReference type="EMBL" id="JAAITT010000013">
    <property type="protein sequence ID" value="NSJ49183.1"/>
    <property type="molecule type" value="Genomic_DNA"/>
</dbReference>
<dbReference type="InterPro" id="IPR003439">
    <property type="entry name" value="ABC_transporter-like_ATP-bd"/>
</dbReference>
<evidence type="ECO:0000259" key="10">
    <source>
        <dbReference type="PROSITE" id="PS50893"/>
    </source>
</evidence>